<gene>
    <name evidence="5" type="ORF">ASN18_1912</name>
</gene>
<dbReference type="InterPro" id="IPR000700">
    <property type="entry name" value="PAS-assoc_C"/>
</dbReference>
<evidence type="ECO:0000259" key="1">
    <source>
        <dbReference type="PROSITE" id="PS50112"/>
    </source>
</evidence>
<dbReference type="GO" id="GO:0071111">
    <property type="term" value="F:cyclic-guanylate-specific phosphodiesterase activity"/>
    <property type="evidence" value="ECO:0007669"/>
    <property type="project" value="UniProtKB-EC"/>
</dbReference>
<dbReference type="InterPro" id="IPR000160">
    <property type="entry name" value="GGDEF_dom"/>
</dbReference>
<dbReference type="PROSITE" id="PS50887">
    <property type="entry name" value="GGDEF"/>
    <property type="match status" value="1"/>
</dbReference>
<dbReference type="SUPFAM" id="SSF55073">
    <property type="entry name" value="Nucleotide cyclase"/>
    <property type="match status" value="1"/>
</dbReference>
<evidence type="ECO:0000313" key="6">
    <source>
        <dbReference type="Proteomes" id="UP000060487"/>
    </source>
</evidence>
<dbReference type="SMART" id="SM00086">
    <property type="entry name" value="PAC"/>
    <property type="match status" value="1"/>
</dbReference>
<dbReference type="InterPro" id="IPR035919">
    <property type="entry name" value="EAL_sf"/>
</dbReference>
<feature type="domain" description="PAC" evidence="2">
    <location>
        <begin position="102"/>
        <end position="154"/>
    </location>
</feature>
<evidence type="ECO:0000313" key="5">
    <source>
        <dbReference type="EMBL" id="KWT84417.1"/>
    </source>
</evidence>
<dbReference type="InterPro" id="IPR013656">
    <property type="entry name" value="PAS_4"/>
</dbReference>
<dbReference type="PANTHER" id="PTHR44757">
    <property type="entry name" value="DIGUANYLATE CYCLASE DGCP"/>
    <property type="match status" value="1"/>
</dbReference>
<dbReference type="Pfam" id="PF00990">
    <property type="entry name" value="GGDEF"/>
    <property type="match status" value="1"/>
</dbReference>
<dbReference type="CDD" id="cd01949">
    <property type="entry name" value="GGDEF"/>
    <property type="match status" value="1"/>
</dbReference>
<reference evidence="5 6" key="1">
    <citation type="submission" date="2015-11" db="EMBL/GenBank/DDBJ databases">
        <authorList>
            <person name="Lin W."/>
        </authorList>
    </citation>
    <scope>NUCLEOTIDE SEQUENCE [LARGE SCALE GENOMIC DNA]</scope>
    <source>
        <strain evidence="5 6">HCH-1</strain>
    </source>
</reference>
<protein>
    <submittedName>
        <fullName evidence="5">Diguanylate cyclase</fullName>
        <ecNumber evidence="5">3.1.4.52</ecNumber>
    </submittedName>
</protein>
<dbReference type="PROSITE" id="PS50883">
    <property type="entry name" value="EAL"/>
    <property type="match status" value="1"/>
</dbReference>
<dbReference type="InterPro" id="IPR029787">
    <property type="entry name" value="Nucleotide_cyclase"/>
</dbReference>
<comment type="caution">
    <text evidence="5">The sequence shown here is derived from an EMBL/GenBank/DDBJ whole genome shotgun (WGS) entry which is preliminary data.</text>
</comment>
<dbReference type="SMART" id="SM00052">
    <property type="entry name" value="EAL"/>
    <property type="match status" value="1"/>
</dbReference>
<feature type="domain" description="PAS" evidence="1">
    <location>
        <begin position="28"/>
        <end position="99"/>
    </location>
</feature>
<dbReference type="Gene3D" id="3.30.70.270">
    <property type="match status" value="1"/>
</dbReference>
<dbReference type="NCBIfam" id="TIGR00254">
    <property type="entry name" value="GGDEF"/>
    <property type="match status" value="1"/>
</dbReference>
<dbReference type="InterPro" id="IPR001633">
    <property type="entry name" value="EAL_dom"/>
</dbReference>
<organism evidence="5 6">
    <name type="scientific">Candidatus Magnetominusculus xianensis</name>
    <dbReference type="NCBI Taxonomy" id="1748249"/>
    <lineage>
        <taxon>Bacteria</taxon>
        <taxon>Pseudomonadati</taxon>
        <taxon>Nitrospirota</taxon>
        <taxon>Nitrospiria</taxon>
        <taxon>Nitrospirales</taxon>
        <taxon>Nitrospiraceae</taxon>
        <taxon>Candidatus Magnetominusculus</taxon>
    </lineage>
</organism>
<sequence length="588" mass="65941">MDNNIEKLFKLSGTIGEIHNSICRSAGQQDILTAILDIVGALVLILDREGRVICFNHTCEETSGYGFEEVRGKCLWDFLTREEDTDSAKVNFKKILEGNYPAAYENFWSSKDGTEHLIAWSSTALVNENSEVTYVIATGIDITERKLTEQRLQYLSHFDSLTDLPNRTLFYDRLSHVLGHSRRYNQMFALLFLDIDGFKFINNSLGHDMGDLLLKMAAARLPKCVRESDTVAHAGADEFVIILPLLEQVREASLVAEKILDAFSAPFYLDTHECFVTMSVGISIYPGDGDDIDTLLRNSDIAMYQAKGKGGNTYQFYNPDMNSRALRRLQLENNLRKALEKNEFRLHYQPKIDLNSWSVSGVEALIRWQNPQLGMISPAEFIPLAEETGVIISIGEWVLRTACTQAKHWQDIGCNGILMSVNLSARQFKSKNLLSSIENILRETGLPPGSLELELTETVVMDDAEATIKILREIKNMGIHIAIDDFGMGYSSLSYLKRFPIDCLKIDRSFVNDITTDTDDAAIATAIIAMSHSLKLKVIAEGVETNGQLYFLCALGCDEAQGYLFSRPLSVEDIEVYITSKEIKLGTN</sequence>
<dbReference type="InterPro" id="IPR043128">
    <property type="entry name" value="Rev_trsase/Diguanyl_cyclase"/>
</dbReference>
<dbReference type="RefSeq" id="WP_085052525.1">
    <property type="nucleotide sequence ID" value="NZ_LNQR01000068.1"/>
</dbReference>
<dbReference type="SMART" id="SM00091">
    <property type="entry name" value="PAS"/>
    <property type="match status" value="1"/>
</dbReference>
<dbReference type="CDD" id="cd01948">
    <property type="entry name" value="EAL"/>
    <property type="match status" value="1"/>
</dbReference>
<name>A0ABR5SEJ4_9BACT</name>
<dbReference type="Pfam" id="PF08448">
    <property type="entry name" value="PAS_4"/>
    <property type="match status" value="1"/>
</dbReference>
<evidence type="ECO:0000259" key="3">
    <source>
        <dbReference type="PROSITE" id="PS50883"/>
    </source>
</evidence>
<dbReference type="Gene3D" id="3.20.20.450">
    <property type="entry name" value="EAL domain"/>
    <property type="match status" value="1"/>
</dbReference>
<dbReference type="Proteomes" id="UP000060487">
    <property type="component" value="Unassembled WGS sequence"/>
</dbReference>
<feature type="domain" description="GGDEF" evidence="4">
    <location>
        <begin position="186"/>
        <end position="319"/>
    </location>
</feature>
<accession>A0ABR5SEJ4</accession>
<dbReference type="Gene3D" id="3.30.450.20">
    <property type="entry name" value="PAS domain"/>
    <property type="match status" value="1"/>
</dbReference>
<evidence type="ECO:0000259" key="2">
    <source>
        <dbReference type="PROSITE" id="PS50113"/>
    </source>
</evidence>
<dbReference type="EMBL" id="LNQR01000068">
    <property type="protein sequence ID" value="KWT84417.1"/>
    <property type="molecule type" value="Genomic_DNA"/>
</dbReference>
<dbReference type="InterPro" id="IPR052155">
    <property type="entry name" value="Biofilm_reg_signaling"/>
</dbReference>
<dbReference type="Pfam" id="PF00563">
    <property type="entry name" value="EAL"/>
    <property type="match status" value="1"/>
</dbReference>
<evidence type="ECO:0000259" key="4">
    <source>
        <dbReference type="PROSITE" id="PS50887"/>
    </source>
</evidence>
<dbReference type="CDD" id="cd00130">
    <property type="entry name" value="PAS"/>
    <property type="match status" value="1"/>
</dbReference>
<dbReference type="EC" id="3.1.4.52" evidence="5"/>
<dbReference type="SUPFAM" id="SSF55785">
    <property type="entry name" value="PYP-like sensor domain (PAS domain)"/>
    <property type="match status" value="1"/>
</dbReference>
<keyword evidence="5" id="KW-0378">Hydrolase</keyword>
<proteinExistence type="predicted"/>
<dbReference type="PANTHER" id="PTHR44757:SF2">
    <property type="entry name" value="BIOFILM ARCHITECTURE MAINTENANCE PROTEIN MBAA"/>
    <property type="match status" value="1"/>
</dbReference>
<dbReference type="PROSITE" id="PS50112">
    <property type="entry name" value="PAS"/>
    <property type="match status" value="1"/>
</dbReference>
<dbReference type="PROSITE" id="PS50113">
    <property type="entry name" value="PAC"/>
    <property type="match status" value="1"/>
</dbReference>
<dbReference type="SMART" id="SM00267">
    <property type="entry name" value="GGDEF"/>
    <property type="match status" value="1"/>
</dbReference>
<keyword evidence="6" id="KW-1185">Reference proteome</keyword>
<dbReference type="InterPro" id="IPR001610">
    <property type="entry name" value="PAC"/>
</dbReference>
<dbReference type="InterPro" id="IPR000014">
    <property type="entry name" value="PAS"/>
</dbReference>
<dbReference type="NCBIfam" id="TIGR00229">
    <property type="entry name" value="sensory_box"/>
    <property type="match status" value="1"/>
</dbReference>
<feature type="domain" description="EAL" evidence="3">
    <location>
        <begin position="328"/>
        <end position="582"/>
    </location>
</feature>
<dbReference type="InterPro" id="IPR035965">
    <property type="entry name" value="PAS-like_dom_sf"/>
</dbReference>
<dbReference type="SUPFAM" id="SSF141868">
    <property type="entry name" value="EAL domain-like"/>
    <property type="match status" value="1"/>
</dbReference>